<evidence type="ECO:0000256" key="6">
    <source>
        <dbReference type="SAM" id="MobiDB-lite"/>
    </source>
</evidence>
<evidence type="ECO:0000256" key="3">
    <source>
        <dbReference type="ARBA" id="ARBA00022692"/>
    </source>
</evidence>
<dbReference type="OMA" id="NDTPLHE"/>
<dbReference type="InterPro" id="IPR013783">
    <property type="entry name" value="Ig-like_fold"/>
</dbReference>
<sequence>MSVVLDPPSQLLFKRPLTQPIEHILHLQNVGTEPLAFKVKTTTPKQYCVKPNVGIIAPSSQAEVQVVFQPFAEEPAPDFKCKDKFLVQTAQVKSEWSELSIAQFWTLIEMDYQEVISRRKVKCVFLPPELPQEPFTTNDTPLHELAQHTRNGARSSINDRGGNMATTNDDDDPPSPTIPSTADSNFKSFYSTTKLFDPSVSTTSLFSTHTAIASTPVQQPPQRPLMTTPYYPTVSSAPSPAPPLPPPSPPNATLLQQLRDENDQLQQQLAAVRSHNSSLGQQLTKEQSELKSAHVLTERLQQKIKLLETAPLTTTAAMRSSQLPVDGYPPQVLLSVSALVFIATLLFF</sequence>
<name>A0A163KT35_ABSGL</name>
<dbReference type="FunCoup" id="A0A163KT35">
    <property type="interactions" value="38"/>
</dbReference>
<dbReference type="GO" id="GO:0090158">
    <property type="term" value="P:endoplasmic reticulum membrane organization"/>
    <property type="evidence" value="ECO:0007669"/>
    <property type="project" value="TreeGrafter"/>
</dbReference>
<keyword evidence="4" id="KW-1133">Transmembrane helix</keyword>
<dbReference type="Gene3D" id="2.60.40.10">
    <property type="entry name" value="Immunoglobulins"/>
    <property type="match status" value="1"/>
</dbReference>
<dbReference type="Pfam" id="PF00635">
    <property type="entry name" value="Motile_Sperm"/>
    <property type="match status" value="1"/>
</dbReference>
<feature type="compositionally biased region" description="Pro residues" evidence="6">
    <location>
        <begin position="239"/>
        <end position="250"/>
    </location>
</feature>
<comment type="similarity">
    <text evidence="2">Belongs to the VAMP-associated protein (VAP) (TC 9.B.17) family.</text>
</comment>
<dbReference type="OrthoDB" id="264603at2759"/>
<dbReference type="InterPro" id="IPR000535">
    <property type="entry name" value="MSP_dom"/>
</dbReference>
<evidence type="ECO:0000313" key="8">
    <source>
        <dbReference type="EMBL" id="SAL98149.1"/>
    </source>
</evidence>
<evidence type="ECO:0000313" key="9">
    <source>
        <dbReference type="Proteomes" id="UP000078561"/>
    </source>
</evidence>
<dbReference type="GO" id="GO:0033149">
    <property type="term" value="F:FFAT motif binding"/>
    <property type="evidence" value="ECO:0007669"/>
    <property type="project" value="TreeGrafter"/>
</dbReference>
<protein>
    <recommendedName>
        <fullName evidence="7">MSP domain-containing protein</fullName>
    </recommendedName>
</protein>
<keyword evidence="3" id="KW-0812">Transmembrane</keyword>
<evidence type="ECO:0000256" key="5">
    <source>
        <dbReference type="ARBA" id="ARBA00023136"/>
    </source>
</evidence>
<dbReference type="InParanoid" id="A0A163KT35"/>
<proteinExistence type="inferred from homology"/>
<evidence type="ECO:0000256" key="2">
    <source>
        <dbReference type="ARBA" id="ARBA00008932"/>
    </source>
</evidence>
<feature type="domain" description="MSP" evidence="7">
    <location>
        <begin position="2"/>
        <end position="126"/>
    </location>
</feature>
<evidence type="ECO:0000256" key="4">
    <source>
        <dbReference type="ARBA" id="ARBA00022989"/>
    </source>
</evidence>
<keyword evidence="5" id="KW-0472">Membrane</keyword>
<gene>
    <name evidence="8" type="primary">ABSGL_03676.1 scaffold 4609</name>
</gene>
<feature type="region of interest" description="Disordered" evidence="6">
    <location>
        <begin position="147"/>
        <end position="183"/>
    </location>
</feature>
<evidence type="ECO:0000259" key="7">
    <source>
        <dbReference type="PROSITE" id="PS50202"/>
    </source>
</evidence>
<dbReference type="PROSITE" id="PS50202">
    <property type="entry name" value="MSP"/>
    <property type="match status" value="1"/>
</dbReference>
<reference evidence="8" key="1">
    <citation type="submission" date="2016-04" db="EMBL/GenBank/DDBJ databases">
        <authorList>
            <person name="Evans L.H."/>
            <person name="Alamgir A."/>
            <person name="Owens N."/>
            <person name="Weber N.D."/>
            <person name="Virtaneva K."/>
            <person name="Barbian K."/>
            <person name="Babar A."/>
            <person name="Rosenke K."/>
        </authorList>
    </citation>
    <scope>NUCLEOTIDE SEQUENCE [LARGE SCALE GENOMIC DNA]</scope>
    <source>
        <strain evidence="8">CBS 101.48</strain>
    </source>
</reference>
<dbReference type="PANTHER" id="PTHR10809:SF6">
    <property type="entry name" value="AT11025P-RELATED"/>
    <property type="match status" value="1"/>
</dbReference>
<accession>A0A163KT35</accession>
<dbReference type="PIRSF" id="PIRSF019693">
    <property type="entry name" value="VAMP-associated"/>
    <property type="match status" value="1"/>
</dbReference>
<dbReference type="GO" id="GO:0005886">
    <property type="term" value="C:plasma membrane"/>
    <property type="evidence" value="ECO:0007669"/>
    <property type="project" value="TreeGrafter"/>
</dbReference>
<dbReference type="PANTHER" id="PTHR10809">
    <property type="entry name" value="VESICLE-ASSOCIATED MEMBRANE PROTEIN-ASSOCIATED PROTEIN"/>
    <property type="match status" value="1"/>
</dbReference>
<dbReference type="SUPFAM" id="SSF49354">
    <property type="entry name" value="PapD-like"/>
    <property type="match status" value="1"/>
</dbReference>
<dbReference type="InterPro" id="IPR008962">
    <property type="entry name" value="PapD-like_sf"/>
</dbReference>
<dbReference type="GO" id="GO:0061817">
    <property type="term" value="P:endoplasmic reticulum-plasma membrane tethering"/>
    <property type="evidence" value="ECO:0007669"/>
    <property type="project" value="TreeGrafter"/>
</dbReference>
<dbReference type="Proteomes" id="UP000078561">
    <property type="component" value="Unassembled WGS sequence"/>
</dbReference>
<evidence type="ECO:0000256" key="1">
    <source>
        <dbReference type="ARBA" id="ARBA00004211"/>
    </source>
</evidence>
<feature type="compositionally biased region" description="Polar residues" evidence="6">
    <location>
        <begin position="148"/>
        <end position="158"/>
    </location>
</feature>
<organism evidence="8">
    <name type="scientific">Absidia glauca</name>
    <name type="common">Pin mould</name>
    <dbReference type="NCBI Taxonomy" id="4829"/>
    <lineage>
        <taxon>Eukaryota</taxon>
        <taxon>Fungi</taxon>
        <taxon>Fungi incertae sedis</taxon>
        <taxon>Mucoromycota</taxon>
        <taxon>Mucoromycotina</taxon>
        <taxon>Mucoromycetes</taxon>
        <taxon>Mucorales</taxon>
        <taxon>Cunninghamellaceae</taxon>
        <taxon>Absidia</taxon>
    </lineage>
</organism>
<dbReference type="InterPro" id="IPR016763">
    <property type="entry name" value="VAP"/>
</dbReference>
<dbReference type="EMBL" id="LT552047">
    <property type="protein sequence ID" value="SAL98149.1"/>
    <property type="molecule type" value="Genomic_DNA"/>
</dbReference>
<feature type="region of interest" description="Disordered" evidence="6">
    <location>
        <begin position="233"/>
        <end position="252"/>
    </location>
</feature>
<dbReference type="AlphaFoldDB" id="A0A163KT35"/>
<comment type="subcellular location">
    <subcellularLocation>
        <location evidence="1">Membrane</location>
        <topology evidence="1">Single-pass type IV membrane protein</topology>
    </subcellularLocation>
</comment>
<dbReference type="STRING" id="4829.A0A163KT35"/>
<keyword evidence="9" id="KW-1185">Reference proteome</keyword>
<dbReference type="GO" id="GO:0005789">
    <property type="term" value="C:endoplasmic reticulum membrane"/>
    <property type="evidence" value="ECO:0007669"/>
    <property type="project" value="InterPro"/>
</dbReference>